<gene>
    <name evidence="3" type="ORF">B8X00_11345</name>
</gene>
<feature type="domain" description="DUF927" evidence="2">
    <location>
        <begin position="405"/>
        <end position="674"/>
    </location>
</feature>
<feature type="region of interest" description="Disordered" evidence="1">
    <location>
        <begin position="19"/>
        <end position="49"/>
    </location>
</feature>
<feature type="compositionally biased region" description="Basic and acidic residues" evidence="1">
    <location>
        <begin position="137"/>
        <end position="156"/>
    </location>
</feature>
<reference evidence="3 4" key="1">
    <citation type="submission" date="2017-04" db="EMBL/GenBank/DDBJ databases">
        <title>Kefir bacterial isolates.</title>
        <authorList>
            <person name="Kim Y."/>
            <person name="Blasche S."/>
            <person name="Patil K.R."/>
        </authorList>
    </citation>
    <scope>NUCLEOTIDE SEQUENCE [LARGE SCALE GENOMIC DNA]</scope>
    <source>
        <strain evidence="3 4">KR</strain>
    </source>
</reference>
<feature type="region of interest" description="Disordered" evidence="1">
    <location>
        <begin position="122"/>
        <end position="169"/>
    </location>
</feature>
<name>A0A269XV12_9PROT</name>
<dbReference type="Pfam" id="PF06048">
    <property type="entry name" value="DUF927"/>
    <property type="match status" value="1"/>
</dbReference>
<sequence length="984" mass="107887">MAWQKVAFVLSNADVRPRPKRSAVWQLNPPKKENADRSRHRNDQRHQKHTHIYRRENRFPLICVFSAASQAFSPKKWMKTMNTTTNIVRMQPRSIAPLSPRLVAPSPAIRIADSYIDKPANAVLQNSRSSRANRQKPRQEGDLAPDNKKKTKKQTEKQTSPLGGITLTPPASVPALADFDFMSPAPTSIHIYNDRGRPIFAFLRVPDSEQGFQRVLVVHGVRHNNERWHLVDDASRASMLSQVSPKDGIPLYQLDKLTERSGAQVIVMFDEMAADIVCDALTSADLVGFVVVSAMPETNLAPLSTREVTIWPNAGESGAQEALDVTKNLKNIRYEAGDGQGSTSGIDLPDNLPDGWNPSVSDPESAGIDIASIVQSPAPPEKAFRPYVVMPSGYKMTKSGLIFEDDDGQHQVTNTPFNVVAECDLSESGQAGLVLRWLNRGQQIEYVVQRGQISAKGSNLSKELRENRLLFPEKMTRSLLDFLGTVEARKFIRTVNVVGWDRLSGWDRPLFVMPGGDVLGGSGSAEIRFASHLVNTAKERLKYAPSGTLHEWQEHIASRAAGNSRLILGICLALTSPLLKILGSAIEAGGVHIWGGNGLGKSTYSNVATSVWGDPSKLMLELDGTKTGFENAAELASCIGLFLEELKNDDKGINKEIGRVIYMWANRKGGLRSGPNIALRDTKEFDVMFSSTGEYHLKTVIETSGGTYTGGIEARMTSIKAEPAGSIYGLLDTIHDAESSKAFVDRMKADCERCHGTAGRHFVTKLIEDVSENGKTDIREWFSKSIEAFIKANVPAGADKMIHRVAKRFAIFASIGELARGYGTLPWSEGEAFDGVGACFQAWLDDRGGLGSREDILAVQQVRKFISLHRFSRFEDIVAARTAIGGSDCYLSTVRDRVGYREAVKTKAGDDAYIYYVTTEGWQEICKGIDPAKAAKAVHAIGALQAPPQGRGLTTQKRLPGDGKTRVYVVTPEILTAGDALDDD</sequence>
<evidence type="ECO:0000313" key="4">
    <source>
        <dbReference type="Proteomes" id="UP000216151"/>
    </source>
</evidence>
<dbReference type="InterPro" id="IPR009270">
    <property type="entry name" value="DUF927"/>
</dbReference>
<evidence type="ECO:0000313" key="3">
    <source>
        <dbReference type="EMBL" id="PAK77153.1"/>
    </source>
</evidence>
<protein>
    <recommendedName>
        <fullName evidence="2">DUF927 domain-containing protein</fullName>
    </recommendedName>
</protein>
<organism evidence="3 4">
    <name type="scientific">Acetobacter fabarum</name>
    <dbReference type="NCBI Taxonomy" id="483199"/>
    <lineage>
        <taxon>Bacteria</taxon>
        <taxon>Pseudomonadati</taxon>
        <taxon>Pseudomonadota</taxon>
        <taxon>Alphaproteobacteria</taxon>
        <taxon>Acetobacterales</taxon>
        <taxon>Acetobacteraceae</taxon>
        <taxon>Acetobacter</taxon>
    </lineage>
</organism>
<accession>A0A269XV12</accession>
<dbReference type="Proteomes" id="UP000216151">
    <property type="component" value="Unassembled WGS sequence"/>
</dbReference>
<evidence type="ECO:0000259" key="2">
    <source>
        <dbReference type="Pfam" id="PF06048"/>
    </source>
</evidence>
<proteinExistence type="predicted"/>
<dbReference type="OrthoDB" id="784829at2"/>
<dbReference type="AlphaFoldDB" id="A0A269XV12"/>
<evidence type="ECO:0000256" key="1">
    <source>
        <dbReference type="SAM" id="MobiDB-lite"/>
    </source>
</evidence>
<dbReference type="EMBL" id="NCXK01000024">
    <property type="protein sequence ID" value="PAK77153.1"/>
    <property type="molecule type" value="Genomic_DNA"/>
</dbReference>
<keyword evidence="4" id="KW-1185">Reference proteome</keyword>
<comment type="caution">
    <text evidence="3">The sequence shown here is derived from an EMBL/GenBank/DDBJ whole genome shotgun (WGS) entry which is preliminary data.</text>
</comment>
<feature type="compositionally biased region" description="Basic residues" evidence="1">
    <location>
        <begin position="38"/>
        <end position="49"/>
    </location>
</feature>